<dbReference type="SUPFAM" id="SSF52833">
    <property type="entry name" value="Thioredoxin-like"/>
    <property type="match status" value="1"/>
</dbReference>
<evidence type="ECO:0000313" key="3">
    <source>
        <dbReference type="Proteomes" id="UP000283090"/>
    </source>
</evidence>
<dbReference type="VEuPathDB" id="FungiDB:DFL_009543"/>
<proteinExistence type="predicted"/>
<dbReference type="RefSeq" id="XP_067487236.1">
    <property type="nucleotide sequence ID" value="XM_067639447.1"/>
</dbReference>
<sequence>MLLPILRRPLLWAAGLRRHRRSFHISKPGLRIFDPVRSEDELYTLLMLSTSRRLPLITFWSASWCPSCHAIRPLVRDLVDQQAKSGLLLGFAEVEIDLATTSSLASRYSINSIPTILAFHKGSALDNRIVDARRAKDRGYLASWLHECAAARATEEQILVYKRNFNLLD</sequence>
<organism evidence="2 3">
    <name type="scientific">Arthrobotrys flagrans</name>
    <name type="common">Nematode-trapping fungus</name>
    <name type="synonym">Trichothecium flagrans</name>
    <dbReference type="NCBI Taxonomy" id="97331"/>
    <lineage>
        <taxon>Eukaryota</taxon>
        <taxon>Fungi</taxon>
        <taxon>Dikarya</taxon>
        <taxon>Ascomycota</taxon>
        <taxon>Pezizomycotina</taxon>
        <taxon>Orbiliomycetes</taxon>
        <taxon>Orbiliales</taxon>
        <taxon>Orbiliaceae</taxon>
        <taxon>Arthrobotrys</taxon>
    </lineage>
</organism>
<evidence type="ECO:0000259" key="1">
    <source>
        <dbReference type="Pfam" id="PF00085"/>
    </source>
</evidence>
<gene>
    <name evidence="2" type="ORF">DFL_009543</name>
</gene>
<dbReference type="Gene3D" id="3.40.30.10">
    <property type="entry name" value="Glutaredoxin"/>
    <property type="match status" value="1"/>
</dbReference>
<dbReference type="Proteomes" id="UP000283090">
    <property type="component" value="Unassembled WGS sequence"/>
</dbReference>
<dbReference type="GeneID" id="93591854"/>
<keyword evidence="3" id="KW-1185">Reference proteome</keyword>
<dbReference type="CDD" id="cd02947">
    <property type="entry name" value="TRX_family"/>
    <property type="match status" value="1"/>
</dbReference>
<feature type="domain" description="Thioredoxin" evidence="1">
    <location>
        <begin position="50"/>
        <end position="134"/>
    </location>
</feature>
<dbReference type="InterPro" id="IPR013766">
    <property type="entry name" value="Thioredoxin_domain"/>
</dbReference>
<accession>A0A436ZS87</accession>
<dbReference type="Pfam" id="PF00085">
    <property type="entry name" value="Thioredoxin"/>
    <property type="match status" value="1"/>
</dbReference>
<dbReference type="STRING" id="97331.A0A436ZS87"/>
<reference evidence="2 3" key="1">
    <citation type="submission" date="2019-01" db="EMBL/GenBank/DDBJ databases">
        <title>Intercellular communication is required for trap formation in the nematode-trapping fungus Duddingtonia flagrans.</title>
        <authorList>
            <person name="Youssar L."/>
            <person name="Wernet V."/>
            <person name="Hensel N."/>
            <person name="Hildebrandt H.-G."/>
            <person name="Fischer R."/>
        </authorList>
    </citation>
    <scope>NUCLEOTIDE SEQUENCE [LARGE SCALE GENOMIC DNA]</scope>
    <source>
        <strain evidence="2 3">CBS H-5679</strain>
    </source>
</reference>
<protein>
    <recommendedName>
        <fullName evidence="1">Thioredoxin domain-containing protein</fullName>
    </recommendedName>
</protein>
<dbReference type="InterPro" id="IPR036249">
    <property type="entry name" value="Thioredoxin-like_sf"/>
</dbReference>
<dbReference type="OrthoDB" id="19690at2759"/>
<dbReference type="EMBL" id="SAEB01000012">
    <property type="protein sequence ID" value="RVD81692.1"/>
    <property type="molecule type" value="Genomic_DNA"/>
</dbReference>
<evidence type="ECO:0000313" key="2">
    <source>
        <dbReference type="EMBL" id="RVD81692.1"/>
    </source>
</evidence>
<name>A0A436ZS87_ARTFL</name>
<comment type="caution">
    <text evidence="2">The sequence shown here is derived from an EMBL/GenBank/DDBJ whole genome shotgun (WGS) entry which is preliminary data.</text>
</comment>
<dbReference type="AlphaFoldDB" id="A0A436ZS87"/>